<reference evidence="1" key="1">
    <citation type="journal article" date="2021" name="Proc. Natl. Acad. Sci. U.S.A.">
        <title>A Catalog of Tens of Thousands of Viruses from Human Metagenomes Reveals Hidden Associations with Chronic Diseases.</title>
        <authorList>
            <person name="Tisza M.J."/>
            <person name="Buck C.B."/>
        </authorList>
    </citation>
    <scope>NUCLEOTIDE SEQUENCE</scope>
    <source>
        <strain evidence="1">CtnhN1</strain>
    </source>
</reference>
<name>A0A8S5LKR5_9CAUD</name>
<evidence type="ECO:0000313" key="1">
    <source>
        <dbReference type="EMBL" id="DAD70459.1"/>
    </source>
</evidence>
<accession>A0A8S5LKR5</accession>
<protein>
    <submittedName>
        <fullName evidence="1">Uncharacterized protein</fullName>
    </submittedName>
</protein>
<sequence length="53" mass="6113">MTRNDGIFNSYILQLCHDIPCYCYNMPHIQLLRLIDVHGVTGSSPVPRTRKKP</sequence>
<organism evidence="1">
    <name type="scientific">Siphoviridae sp. ctnhN1</name>
    <dbReference type="NCBI Taxonomy" id="2827589"/>
    <lineage>
        <taxon>Viruses</taxon>
        <taxon>Duplodnaviria</taxon>
        <taxon>Heunggongvirae</taxon>
        <taxon>Uroviricota</taxon>
        <taxon>Caudoviricetes</taxon>
    </lineage>
</organism>
<dbReference type="EMBL" id="BK015865">
    <property type="protein sequence ID" value="DAD70459.1"/>
    <property type="molecule type" value="Genomic_DNA"/>
</dbReference>
<proteinExistence type="predicted"/>